<keyword evidence="5" id="KW-1003">Cell membrane</keyword>
<dbReference type="InterPro" id="IPR003856">
    <property type="entry name" value="LPS_length_determ_N"/>
</dbReference>
<dbReference type="Pfam" id="PF13807">
    <property type="entry name" value="GNVR"/>
    <property type="match status" value="1"/>
</dbReference>
<evidence type="ECO:0000259" key="17">
    <source>
        <dbReference type="Pfam" id="PF02706"/>
    </source>
</evidence>
<evidence type="ECO:0000256" key="15">
    <source>
        <dbReference type="ARBA" id="ARBA00051245"/>
    </source>
</evidence>
<dbReference type="Pfam" id="PF13614">
    <property type="entry name" value="AAA_31"/>
    <property type="match status" value="1"/>
</dbReference>
<keyword evidence="11" id="KW-0067">ATP-binding</keyword>
<comment type="caution">
    <text evidence="20">The sequence shown here is derived from an EMBL/GenBank/DDBJ whole genome shotgun (WGS) entry which is preliminary data.</text>
</comment>
<feature type="domain" description="AAA" evidence="18">
    <location>
        <begin position="497"/>
        <end position="655"/>
    </location>
</feature>
<evidence type="ECO:0000256" key="7">
    <source>
        <dbReference type="ARBA" id="ARBA00022679"/>
    </source>
</evidence>
<dbReference type="PANTHER" id="PTHR32309">
    <property type="entry name" value="TYROSINE-PROTEIN KINASE"/>
    <property type="match status" value="1"/>
</dbReference>
<evidence type="ECO:0000256" key="16">
    <source>
        <dbReference type="SAM" id="Phobius"/>
    </source>
</evidence>
<feature type="domain" description="Polysaccharide chain length determinant N-terminal" evidence="17">
    <location>
        <begin position="19"/>
        <end position="111"/>
    </location>
</feature>
<dbReference type="CDD" id="cd05387">
    <property type="entry name" value="BY-kinase"/>
    <property type="match status" value="1"/>
</dbReference>
<feature type="transmembrane region" description="Helical" evidence="16">
    <location>
        <begin position="404"/>
        <end position="425"/>
    </location>
</feature>
<dbReference type="AlphaFoldDB" id="A0A085TXY4"/>
<keyword evidence="8 16" id="KW-0812">Transmembrane</keyword>
<dbReference type="InterPro" id="IPR005702">
    <property type="entry name" value="Wzc-like_C"/>
</dbReference>
<comment type="similarity">
    <text evidence="2">Belongs to the CpsD/CapB family.</text>
</comment>
<dbReference type="InterPro" id="IPR027417">
    <property type="entry name" value="P-loop_NTPase"/>
</dbReference>
<dbReference type="STRING" id="1317124.DW2_06453"/>
<protein>
    <recommendedName>
        <fullName evidence="4">non-specific protein-tyrosine kinase</fullName>
        <ecNumber evidence="4">2.7.10.2</ecNumber>
    </recommendedName>
</protein>
<comment type="subcellular location">
    <subcellularLocation>
        <location evidence="1">Cell inner membrane</location>
        <topology evidence="1">Multi-pass membrane protein</topology>
    </subcellularLocation>
</comment>
<dbReference type="PANTHER" id="PTHR32309:SF13">
    <property type="entry name" value="FERRIC ENTEROBACTIN TRANSPORT PROTEIN FEPE"/>
    <property type="match status" value="1"/>
</dbReference>
<accession>A0A085TXY4</accession>
<dbReference type="InterPro" id="IPR032807">
    <property type="entry name" value="GNVR"/>
</dbReference>
<evidence type="ECO:0000313" key="21">
    <source>
        <dbReference type="Proteomes" id="UP000028607"/>
    </source>
</evidence>
<evidence type="ECO:0000256" key="13">
    <source>
        <dbReference type="ARBA" id="ARBA00023136"/>
    </source>
</evidence>
<dbReference type="SUPFAM" id="SSF52540">
    <property type="entry name" value="P-loop containing nucleoside triphosphate hydrolases"/>
    <property type="match status" value="1"/>
</dbReference>
<evidence type="ECO:0000256" key="1">
    <source>
        <dbReference type="ARBA" id="ARBA00004429"/>
    </source>
</evidence>
<comment type="catalytic activity">
    <reaction evidence="15">
        <text>L-tyrosyl-[protein] + ATP = O-phospho-L-tyrosyl-[protein] + ADP + H(+)</text>
        <dbReference type="Rhea" id="RHEA:10596"/>
        <dbReference type="Rhea" id="RHEA-COMP:10136"/>
        <dbReference type="Rhea" id="RHEA-COMP:20101"/>
        <dbReference type="ChEBI" id="CHEBI:15378"/>
        <dbReference type="ChEBI" id="CHEBI:30616"/>
        <dbReference type="ChEBI" id="CHEBI:46858"/>
        <dbReference type="ChEBI" id="CHEBI:61978"/>
        <dbReference type="ChEBI" id="CHEBI:456216"/>
        <dbReference type="EC" id="2.7.10.2"/>
    </reaction>
</comment>
<dbReference type="OrthoDB" id="230260at2"/>
<evidence type="ECO:0000256" key="3">
    <source>
        <dbReference type="ARBA" id="ARBA00008883"/>
    </source>
</evidence>
<evidence type="ECO:0000256" key="4">
    <source>
        <dbReference type="ARBA" id="ARBA00011903"/>
    </source>
</evidence>
<sequence>MRNEPIESPRFRTPQKDDTVDTLAMLRLLLRGWPQILTALAVCLAGGLLYLFVLATPQYVARSTVILDPRKPQLIDLASVIGGMSGEADELNSEVEVLRSRGLLNKVVDTLDLASDPEFNPRLSAPSPVARLVGAILPASETPSAQQLRDSTVTTLISHLRVRILPSSYVFEIAVRSEDPEKAARISDTIAQLYIRDQIEVKFQATEAATEWLTERVGTLKQDLEAAEARLKAFDAESALISPVTLGALEMQLKDIRDRLGRIRHQRDAGVTYLEALAAARTPVDRRAAAADPVLDRIAPAASTAFDARFAEIVAQAEQEVTRTEDQIAALETSELTLREQIARQSEDMIEIQQLTREAEASRMLYEYFLNRLKETSAQQGIQQADSRVLSQAVIPETPASPRAGLVLGLCLALGLITGAALSAWRELRNSAFRTARELEAASGTLVMGQIPLIKAHAKSEMKERLTARPASPAMEAVRNLRTSLMLSNVDAPPQVIVTTSALPGEGKTTTAIALAVNLALSGKAVLLVEGDIRRRTLSEYFPQDAGAAGLSSVLSGQIPLEEAVRRDEASGLSLLMGDEAAANAADLFASAAYRHFLEAARAHYDHVIIDTPPVLVVPDARIQAQAADAVLFAVRWNVTTQSQLEDALHMFTSVNRPVTGLVLTQIDRAKMRRYASEGPEAPYGSYAAYG</sequence>
<keyword evidence="9" id="KW-0547">Nucleotide-binding</keyword>
<keyword evidence="13 16" id="KW-0472">Membrane</keyword>
<reference evidence="20 21" key="2">
    <citation type="journal article" date="2015" name="Antonie Van Leeuwenhoek">
        <title>Thioclava indica sp. nov., isolated from surface seawater of the Indian Ocean.</title>
        <authorList>
            <person name="Liu Y."/>
            <person name="Lai Q."/>
            <person name="Du J."/>
            <person name="Xu H."/>
            <person name="Jiang L."/>
            <person name="Shao Z."/>
        </authorList>
    </citation>
    <scope>NUCLEOTIDE SEQUENCE [LARGE SCALE GENOMIC DNA]</scope>
    <source>
        <strain evidence="20 21">13D2W-2</strain>
    </source>
</reference>
<dbReference type="EMBL" id="AQRC01000004">
    <property type="protein sequence ID" value="KFE35581.1"/>
    <property type="molecule type" value="Genomic_DNA"/>
</dbReference>
<name>A0A085TXY4_9RHOB</name>
<keyword evidence="21" id="KW-1185">Reference proteome</keyword>
<evidence type="ECO:0000256" key="11">
    <source>
        <dbReference type="ARBA" id="ARBA00022840"/>
    </source>
</evidence>
<keyword evidence="14" id="KW-0829">Tyrosine-protein kinase</keyword>
<evidence type="ECO:0000256" key="5">
    <source>
        <dbReference type="ARBA" id="ARBA00022475"/>
    </source>
</evidence>
<dbReference type="Gene3D" id="3.40.50.300">
    <property type="entry name" value="P-loop containing nucleotide triphosphate hydrolases"/>
    <property type="match status" value="1"/>
</dbReference>
<dbReference type="NCBIfam" id="TIGR01007">
    <property type="entry name" value="eps_fam"/>
    <property type="match status" value="1"/>
</dbReference>
<evidence type="ECO:0000256" key="9">
    <source>
        <dbReference type="ARBA" id="ARBA00022741"/>
    </source>
</evidence>
<keyword evidence="7" id="KW-0808">Transferase</keyword>
<evidence type="ECO:0000256" key="10">
    <source>
        <dbReference type="ARBA" id="ARBA00022777"/>
    </source>
</evidence>
<proteinExistence type="inferred from homology"/>
<dbReference type="GO" id="GO:0005524">
    <property type="term" value="F:ATP binding"/>
    <property type="evidence" value="ECO:0007669"/>
    <property type="project" value="UniProtKB-KW"/>
</dbReference>
<dbReference type="Proteomes" id="UP000028607">
    <property type="component" value="Unassembled WGS sequence"/>
</dbReference>
<evidence type="ECO:0000259" key="19">
    <source>
        <dbReference type="Pfam" id="PF13807"/>
    </source>
</evidence>
<dbReference type="RefSeq" id="WP_051855539.1">
    <property type="nucleotide sequence ID" value="NZ_AQRC01000004.1"/>
</dbReference>
<dbReference type="EC" id="2.7.10.2" evidence="4"/>
<comment type="similarity">
    <text evidence="3">Belongs to the etk/wzc family.</text>
</comment>
<feature type="transmembrane region" description="Helical" evidence="16">
    <location>
        <begin position="36"/>
        <end position="55"/>
    </location>
</feature>
<dbReference type="eggNOG" id="COG3206">
    <property type="taxonomic scope" value="Bacteria"/>
</dbReference>
<dbReference type="Pfam" id="PF02706">
    <property type="entry name" value="Wzz"/>
    <property type="match status" value="1"/>
</dbReference>
<evidence type="ECO:0000256" key="14">
    <source>
        <dbReference type="ARBA" id="ARBA00023137"/>
    </source>
</evidence>
<dbReference type="GO" id="GO:0004715">
    <property type="term" value="F:non-membrane spanning protein tyrosine kinase activity"/>
    <property type="evidence" value="ECO:0007669"/>
    <property type="project" value="UniProtKB-EC"/>
</dbReference>
<keyword evidence="6" id="KW-0997">Cell inner membrane</keyword>
<evidence type="ECO:0000256" key="12">
    <source>
        <dbReference type="ARBA" id="ARBA00022989"/>
    </source>
</evidence>
<dbReference type="PATRIC" id="fig|1317124.6.peg.1308"/>
<evidence type="ECO:0000256" key="8">
    <source>
        <dbReference type="ARBA" id="ARBA00022692"/>
    </source>
</evidence>
<dbReference type="GO" id="GO:0005886">
    <property type="term" value="C:plasma membrane"/>
    <property type="evidence" value="ECO:0007669"/>
    <property type="project" value="UniProtKB-SubCell"/>
</dbReference>
<evidence type="ECO:0000259" key="18">
    <source>
        <dbReference type="Pfam" id="PF13614"/>
    </source>
</evidence>
<reference evidence="21" key="1">
    <citation type="submission" date="2013-04" db="EMBL/GenBank/DDBJ databases">
        <title>Thioclava sp. 13D2W-2 Genome Sequencing.</title>
        <authorList>
            <person name="Lai Q."/>
            <person name="Li G."/>
            <person name="Shao Z."/>
        </authorList>
    </citation>
    <scope>NUCLEOTIDE SEQUENCE [LARGE SCALE GENOMIC DNA]</scope>
    <source>
        <strain evidence="21">13D2W-2</strain>
    </source>
</reference>
<evidence type="ECO:0000256" key="2">
    <source>
        <dbReference type="ARBA" id="ARBA00007316"/>
    </source>
</evidence>
<evidence type="ECO:0000256" key="6">
    <source>
        <dbReference type="ARBA" id="ARBA00022519"/>
    </source>
</evidence>
<feature type="domain" description="Tyrosine-protein kinase G-rich" evidence="19">
    <location>
        <begin position="353"/>
        <end position="426"/>
    </location>
</feature>
<keyword evidence="10" id="KW-0418">Kinase</keyword>
<organism evidence="20 21">
    <name type="scientific">Thioclava atlantica</name>
    <dbReference type="NCBI Taxonomy" id="1317124"/>
    <lineage>
        <taxon>Bacteria</taxon>
        <taxon>Pseudomonadati</taxon>
        <taxon>Pseudomonadota</taxon>
        <taxon>Alphaproteobacteria</taxon>
        <taxon>Rhodobacterales</taxon>
        <taxon>Paracoccaceae</taxon>
        <taxon>Thioclava</taxon>
    </lineage>
</organism>
<evidence type="ECO:0000313" key="20">
    <source>
        <dbReference type="EMBL" id="KFE35581.1"/>
    </source>
</evidence>
<dbReference type="InterPro" id="IPR050445">
    <property type="entry name" value="Bact_polysacc_biosynth/exp"/>
</dbReference>
<gene>
    <name evidence="20" type="ORF">DW2_06453</name>
</gene>
<dbReference type="InterPro" id="IPR025669">
    <property type="entry name" value="AAA_dom"/>
</dbReference>
<keyword evidence="12 16" id="KW-1133">Transmembrane helix</keyword>
<dbReference type="eggNOG" id="COG0489">
    <property type="taxonomic scope" value="Bacteria"/>
</dbReference>